<organism evidence="2 3">
    <name type="scientific">Gracilibacillus salitolerans</name>
    <dbReference type="NCBI Taxonomy" id="2663022"/>
    <lineage>
        <taxon>Bacteria</taxon>
        <taxon>Bacillati</taxon>
        <taxon>Bacillota</taxon>
        <taxon>Bacilli</taxon>
        <taxon>Bacillales</taxon>
        <taxon>Bacillaceae</taxon>
        <taxon>Gracilibacillus</taxon>
    </lineage>
</organism>
<dbReference type="InterPro" id="IPR011330">
    <property type="entry name" value="Glyco_hydro/deAcase_b/a-brl"/>
</dbReference>
<dbReference type="GO" id="GO:0016810">
    <property type="term" value="F:hydrolase activity, acting on carbon-nitrogen (but not peptide) bonds"/>
    <property type="evidence" value="ECO:0007669"/>
    <property type="project" value="InterPro"/>
</dbReference>
<dbReference type="PANTHER" id="PTHR10587">
    <property type="entry name" value="GLYCOSYL TRANSFERASE-RELATED"/>
    <property type="match status" value="1"/>
</dbReference>
<dbReference type="EMBL" id="CP045915">
    <property type="protein sequence ID" value="QGH34481.1"/>
    <property type="molecule type" value="Genomic_DNA"/>
</dbReference>
<dbReference type="RefSeq" id="WP_153791234.1">
    <property type="nucleotide sequence ID" value="NZ_CP045915.1"/>
</dbReference>
<dbReference type="AlphaFoldDB" id="A0A5Q2TK27"/>
<reference evidence="2 3" key="1">
    <citation type="submission" date="2019-11" db="EMBL/GenBank/DDBJ databases">
        <title>Gracilibacillus salitolerans sp. nov., a moderate halophile isolated from a saline soil in northwest China.</title>
        <authorList>
            <person name="Gan L."/>
        </authorList>
    </citation>
    <scope>NUCLEOTIDE SEQUENCE [LARGE SCALE GENOMIC DNA]</scope>
    <source>
        <strain evidence="2 3">SCU50</strain>
    </source>
</reference>
<evidence type="ECO:0000313" key="2">
    <source>
        <dbReference type="EMBL" id="QGH34481.1"/>
    </source>
</evidence>
<gene>
    <name evidence="2" type="ORF">GI584_10770</name>
</gene>
<dbReference type="KEGG" id="grc:GI584_10770"/>
<dbReference type="PANTHER" id="PTHR10587:SF125">
    <property type="entry name" value="POLYSACCHARIDE DEACETYLASE YHEN-RELATED"/>
    <property type="match status" value="1"/>
</dbReference>
<name>A0A5Q2TK27_9BACI</name>
<feature type="domain" description="NodB homology" evidence="1">
    <location>
        <begin position="46"/>
        <end position="224"/>
    </location>
</feature>
<sequence>MRKIIISFVIIVICLVSILFGSNQLMNSRNFQLFGDLTAKVETKEKVVALTFDDGPTKNVHEILSLLETYNVKATFFLIGEYIEDFPEEAEAIVQAGHQVANHTYSHNRMIFKSPSFIKNEIEKTDQLIRDIGYEGQIDFRPPNGKKIIALPWYLHKNNIETIMWNLEPDSFYEEAADKVNYVVENIEPGSIILMHPMYDNTGKELKAIEGILETLSERDYQFITVNELQEL</sequence>
<evidence type="ECO:0000259" key="1">
    <source>
        <dbReference type="PROSITE" id="PS51677"/>
    </source>
</evidence>
<evidence type="ECO:0000313" key="3">
    <source>
        <dbReference type="Proteomes" id="UP000339690"/>
    </source>
</evidence>
<protein>
    <submittedName>
        <fullName evidence="2">Polysaccharide deacetylase family protein</fullName>
    </submittedName>
</protein>
<dbReference type="PROSITE" id="PS51677">
    <property type="entry name" value="NODB"/>
    <property type="match status" value="1"/>
</dbReference>
<dbReference type="InterPro" id="IPR002509">
    <property type="entry name" value="NODB_dom"/>
</dbReference>
<dbReference type="Proteomes" id="UP000339690">
    <property type="component" value="Chromosome"/>
</dbReference>
<dbReference type="SUPFAM" id="SSF88713">
    <property type="entry name" value="Glycoside hydrolase/deacetylase"/>
    <property type="match status" value="1"/>
</dbReference>
<accession>A0A5Q2TK27</accession>
<dbReference type="Pfam" id="PF01522">
    <property type="entry name" value="Polysacc_deac_1"/>
    <property type="match status" value="1"/>
</dbReference>
<keyword evidence="3" id="KW-1185">Reference proteome</keyword>
<dbReference type="InterPro" id="IPR050248">
    <property type="entry name" value="Polysacc_deacetylase_ArnD"/>
</dbReference>
<proteinExistence type="predicted"/>
<dbReference type="Gene3D" id="3.20.20.370">
    <property type="entry name" value="Glycoside hydrolase/deacetylase"/>
    <property type="match status" value="1"/>
</dbReference>
<dbReference type="GO" id="GO:0005975">
    <property type="term" value="P:carbohydrate metabolic process"/>
    <property type="evidence" value="ECO:0007669"/>
    <property type="project" value="InterPro"/>
</dbReference>